<reference evidence="3 4" key="1">
    <citation type="submission" date="2024-04" db="EMBL/GenBank/DDBJ databases">
        <title>Staphylococcus debuckii a clinical isolate.</title>
        <authorList>
            <person name="Magnan C."/>
            <person name="Plumet L."/>
            <person name="Morsli M."/>
            <person name="Molle V."/>
            <person name="Lavigne J.-P."/>
        </authorList>
    </citation>
    <scope>NUCLEOTIDE SEQUENCE [LARGE SCALE GENOMIC DNA]</scope>
    <source>
        <strain evidence="3 4">NSD001</strain>
    </source>
</reference>
<dbReference type="EC" id="2.4.-.-" evidence="3"/>
<dbReference type="RefSeq" id="WP_341611830.1">
    <property type="nucleotide sequence ID" value="NZ_JBBWSC010000005.1"/>
</dbReference>
<dbReference type="Proteomes" id="UP001380601">
    <property type="component" value="Unassembled WGS sequence"/>
</dbReference>
<organism evidence="3 4">
    <name type="scientific">Staphylococcus debuckii</name>
    <dbReference type="NCBI Taxonomy" id="2044912"/>
    <lineage>
        <taxon>Bacteria</taxon>
        <taxon>Bacillati</taxon>
        <taxon>Bacillota</taxon>
        <taxon>Bacilli</taxon>
        <taxon>Bacillales</taxon>
        <taxon>Staphylococcaceae</taxon>
        <taxon>Staphylococcus</taxon>
    </lineage>
</organism>
<dbReference type="PANTHER" id="PTHR46401">
    <property type="entry name" value="GLYCOSYLTRANSFERASE WBBK-RELATED"/>
    <property type="match status" value="1"/>
</dbReference>
<dbReference type="EMBL" id="JBBWSC010000005">
    <property type="protein sequence ID" value="MEL0538303.1"/>
    <property type="molecule type" value="Genomic_DNA"/>
</dbReference>
<dbReference type="InterPro" id="IPR001296">
    <property type="entry name" value="Glyco_trans_1"/>
</dbReference>
<keyword evidence="3" id="KW-0328">Glycosyltransferase</keyword>
<comment type="caution">
    <text evidence="3">The sequence shown here is derived from an EMBL/GenBank/DDBJ whole genome shotgun (WGS) entry which is preliminary data.</text>
</comment>
<evidence type="ECO:0000256" key="1">
    <source>
        <dbReference type="ARBA" id="ARBA00022679"/>
    </source>
</evidence>
<dbReference type="PANTHER" id="PTHR46401:SF2">
    <property type="entry name" value="GLYCOSYLTRANSFERASE WBBK-RELATED"/>
    <property type="match status" value="1"/>
</dbReference>
<dbReference type="Pfam" id="PF00534">
    <property type="entry name" value="Glycos_transf_1"/>
    <property type="match status" value="1"/>
</dbReference>
<dbReference type="SUPFAM" id="SSF53756">
    <property type="entry name" value="UDP-Glycosyltransferase/glycogen phosphorylase"/>
    <property type="match status" value="1"/>
</dbReference>
<dbReference type="Gene3D" id="3.40.50.2000">
    <property type="entry name" value="Glycogen Phosphorylase B"/>
    <property type="match status" value="2"/>
</dbReference>
<gene>
    <name evidence="3" type="ORF">AADA34_06075</name>
</gene>
<keyword evidence="1 3" id="KW-0808">Transferase</keyword>
<protein>
    <submittedName>
        <fullName evidence="3">Glycosyltransferase</fullName>
        <ecNumber evidence="3">2.4.-.-</ecNumber>
    </submittedName>
</protein>
<dbReference type="GO" id="GO:0016757">
    <property type="term" value="F:glycosyltransferase activity"/>
    <property type="evidence" value="ECO:0007669"/>
    <property type="project" value="UniProtKB-KW"/>
</dbReference>
<feature type="domain" description="Glycosyl transferase family 1" evidence="2">
    <location>
        <begin position="180"/>
        <end position="316"/>
    </location>
</feature>
<proteinExistence type="predicted"/>
<accession>A0ABU9F1H1</accession>
<evidence type="ECO:0000259" key="2">
    <source>
        <dbReference type="Pfam" id="PF00534"/>
    </source>
</evidence>
<evidence type="ECO:0000313" key="3">
    <source>
        <dbReference type="EMBL" id="MEL0538303.1"/>
    </source>
</evidence>
<sequence length="347" mass="40178">MIIIKILVLDYASDKGGANRISGYINDEMLNDTKNHWLLITSVFQPIENSRVKNISVPWIKKSLLSRLWFEKVILPQIIKNFGPDVVFSLQNLKTKAFKGPQVVYLHQSLPFVNYPLKSKFNGIAKLKIKLLSRLIKKDVKTTDLILVQTQFMLDQVKKYNKNVVQVMPKLFNDHSDTTHKANDFIYPTSAQNYKRFDLVEQIAEMIKKKQLKMHILLTLEGNENENLVRLKQKTSAEKLPIEFIGYQNQKQLKELYKTHNLLFTSEIESLGLPLIEAMHFGCKILAYDIPVTREVLGDYPYKVLFQSKDIENSLQLFYKGLTTPSKGHDIESTSLLKILRENHLID</sequence>
<name>A0ABU9F1H1_9STAP</name>
<evidence type="ECO:0000313" key="4">
    <source>
        <dbReference type="Proteomes" id="UP001380601"/>
    </source>
</evidence>
<keyword evidence="4" id="KW-1185">Reference proteome</keyword>